<reference evidence="1 2" key="1">
    <citation type="submission" date="2023-10" db="EMBL/GenBank/DDBJ databases">
        <title>Draft genome sequence of Xylaria bambusicola isolate GMP-LS, the root and basal stem rot pathogen of sugarcane in Indonesia.</title>
        <authorList>
            <person name="Selvaraj P."/>
            <person name="Muralishankar V."/>
            <person name="Muruganantham S."/>
            <person name="Sp S."/>
            <person name="Haryani S."/>
            <person name="Lau K.J.X."/>
            <person name="Naqvi N.I."/>
        </authorList>
    </citation>
    <scope>NUCLEOTIDE SEQUENCE [LARGE SCALE GENOMIC DNA]</scope>
    <source>
        <strain evidence="1">GMP-LS</strain>
    </source>
</reference>
<organism evidence="1 2">
    <name type="scientific">Xylaria bambusicola</name>
    <dbReference type="NCBI Taxonomy" id="326684"/>
    <lineage>
        <taxon>Eukaryota</taxon>
        <taxon>Fungi</taxon>
        <taxon>Dikarya</taxon>
        <taxon>Ascomycota</taxon>
        <taxon>Pezizomycotina</taxon>
        <taxon>Sordariomycetes</taxon>
        <taxon>Xylariomycetidae</taxon>
        <taxon>Xylariales</taxon>
        <taxon>Xylariaceae</taxon>
        <taxon>Xylaria</taxon>
    </lineage>
</organism>
<dbReference type="Proteomes" id="UP001305414">
    <property type="component" value="Unassembled WGS sequence"/>
</dbReference>
<dbReference type="EMBL" id="JAWHQM010000021">
    <property type="protein sequence ID" value="KAK5631885.1"/>
    <property type="molecule type" value="Genomic_DNA"/>
</dbReference>
<evidence type="ECO:0000313" key="1">
    <source>
        <dbReference type="EMBL" id="KAK5631885.1"/>
    </source>
</evidence>
<keyword evidence="2" id="KW-1185">Reference proteome</keyword>
<sequence>MDGQTHQKRGCGAGADWWRWFGWHACSVPGSKPNFGVSVALALLLAQVAIYEIRYGGHREDQPEFPG</sequence>
<protein>
    <submittedName>
        <fullName evidence="1">Uncharacterized protein</fullName>
    </submittedName>
</protein>
<accession>A0AAN7UGG8</accession>
<evidence type="ECO:0000313" key="2">
    <source>
        <dbReference type="Proteomes" id="UP001305414"/>
    </source>
</evidence>
<name>A0AAN7UGG8_9PEZI</name>
<gene>
    <name evidence="1" type="ORF">RRF57_007599</name>
</gene>
<comment type="caution">
    <text evidence="1">The sequence shown here is derived from an EMBL/GenBank/DDBJ whole genome shotgun (WGS) entry which is preliminary data.</text>
</comment>
<dbReference type="AlphaFoldDB" id="A0AAN7UGG8"/>
<proteinExistence type="predicted"/>